<feature type="region of interest" description="Disordered" evidence="5">
    <location>
        <begin position="874"/>
        <end position="949"/>
    </location>
</feature>
<feature type="compositionally biased region" description="Low complexity" evidence="5">
    <location>
        <begin position="874"/>
        <end position="888"/>
    </location>
</feature>
<dbReference type="Proteomes" id="UP000078541">
    <property type="component" value="Unassembled WGS sequence"/>
</dbReference>
<comment type="similarity">
    <text evidence="2">Belongs to the N-CoR nuclear receptor corepressors family.</text>
</comment>
<name>A0A195F7S1_9HYME</name>
<dbReference type="InterPro" id="IPR017884">
    <property type="entry name" value="SANT_dom"/>
</dbReference>
<protein>
    <submittedName>
        <fullName evidence="7">Nuclear receptor corepressor 1</fullName>
    </submittedName>
</protein>
<dbReference type="GO" id="GO:0000785">
    <property type="term" value="C:chromatin"/>
    <property type="evidence" value="ECO:0007669"/>
    <property type="project" value="TreeGrafter"/>
</dbReference>
<keyword evidence="3 4" id="KW-0175">Coiled coil</keyword>
<accession>A0A195F7S1</accession>
<feature type="region of interest" description="Disordered" evidence="5">
    <location>
        <begin position="307"/>
        <end position="330"/>
    </location>
</feature>
<feature type="compositionally biased region" description="Polar residues" evidence="5">
    <location>
        <begin position="430"/>
        <end position="439"/>
    </location>
</feature>
<dbReference type="GO" id="GO:0032991">
    <property type="term" value="C:protein-containing complex"/>
    <property type="evidence" value="ECO:0007669"/>
    <property type="project" value="UniProtKB-ARBA"/>
</dbReference>
<dbReference type="InterPro" id="IPR031557">
    <property type="entry name" value="N-CoR_GPS2_interact"/>
</dbReference>
<feature type="compositionally biased region" description="Basic and acidic residues" evidence="5">
    <location>
        <begin position="418"/>
        <end position="428"/>
    </location>
</feature>
<dbReference type="GO" id="GO:0006357">
    <property type="term" value="P:regulation of transcription by RNA polymerase II"/>
    <property type="evidence" value="ECO:0007669"/>
    <property type="project" value="TreeGrafter"/>
</dbReference>
<dbReference type="Gene3D" id="1.10.10.60">
    <property type="entry name" value="Homeodomain-like"/>
    <property type="match status" value="1"/>
</dbReference>
<evidence type="ECO:0000256" key="4">
    <source>
        <dbReference type="SAM" id="Coils"/>
    </source>
</evidence>
<comment type="subcellular location">
    <subcellularLocation>
        <location evidence="1">Nucleus</location>
    </subcellularLocation>
</comment>
<dbReference type="InterPro" id="IPR009057">
    <property type="entry name" value="Homeodomain-like_sf"/>
</dbReference>
<feature type="compositionally biased region" description="Polar residues" evidence="5">
    <location>
        <begin position="358"/>
        <end position="376"/>
    </location>
</feature>
<evidence type="ECO:0000313" key="8">
    <source>
        <dbReference type="Proteomes" id="UP000078541"/>
    </source>
</evidence>
<dbReference type="PROSITE" id="PS51293">
    <property type="entry name" value="SANT"/>
    <property type="match status" value="1"/>
</dbReference>
<proteinExistence type="inferred from homology"/>
<dbReference type="InterPro" id="IPR001005">
    <property type="entry name" value="SANT/Myb"/>
</dbReference>
<evidence type="ECO:0000256" key="1">
    <source>
        <dbReference type="ARBA" id="ARBA00004123"/>
    </source>
</evidence>
<dbReference type="AlphaFoldDB" id="A0A195F7S1"/>
<dbReference type="EMBL" id="KQ981727">
    <property type="protein sequence ID" value="KYN36665.1"/>
    <property type="molecule type" value="Genomic_DNA"/>
</dbReference>
<feature type="compositionally biased region" description="Polar residues" evidence="5">
    <location>
        <begin position="257"/>
        <end position="266"/>
    </location>
</feature>
<dbReference type="InterPro" id="IPR051571">
    <property type="entry name" value="N-CoR_corepressor"/>
</dbReference>
<dbReference type="PANTHER" id="PTHR13992:SF39">
    <property type="entry name" value="SMRTER, ISOFORM G"/>
    <property type="match status" value="1"/>
</dbReference>
<dbReference type="Pfam" id="PF15784">
    <property type="entry name" value="GPS2_interact"/>
    <property type="match status" value="1"/>
</dbReference>
<dbReference type="GO" id="GO:0005654">
    <property type="term" value="C:nucleoplasm"/>
    <property type="evidence" value="ECO:0007669"/>
    <property type="project" value="UniProtKB-ARBA"/>
</dbReference>
<feature type="compositionally biased region" description="Low complexity" evidence="5">
    <location>
        <begin position="798"/>
        <end position="822"/>
    </location>
</feature>
<dbReference type="Gene3D" id="1.20.5.430">
    <property type="match status" value="1"/>
</dbReference>
<dbReference type="STRING" id="34720.A0A195F7S1"/>
<evidence type="ECO:0000256" key="3">
    <source>
        <dbReference type="ARBA" id="ARBA00023054"/>
    </source>
</evidence>
<evidence type="ECO:0000313" key="7">
    <source>
        <dbReference type="EMBL" id="KYN36665.1"/>
    </source>
</evidence>
<feature type="region of interest" description="Disordered" evidence="5">
    <location>
        <begin position="418"/>
        <end position="439"/>
    </location>
</feature>
<dbReference type="SUPFAM" id="SSF46689">
    <property type="entry name" value="Homeodomain-like"/>
    <property type="match status" value="1"/>
</dbReference>
<dbReference type="PANTHER" id="PTHR13992">
    <property type="entry name" value="NUCLEAR RECEPTOR CO-REPRESSOR RELATED NCOR"/>
    <property type="match status" value="1"/>
</dbReference>
<feature type="compositionally biased region" description="Low complexity" evidence="5">
    <location>
        <begin position="700"/>
        <end position="713"/>
    </location>
</feature>
<feature type="region of interest" description="Disordered" evidence="5">
    <location>
        <begin position="356"/>
        <end position="382"/>
    </location>
</feature>
<feature type="region of interest" description="Disordered" evidence="5">
    <location>
        <begin position="690"/>
        <end position="784"/>
    </location>
</feature>
<feature type="compositionally biased region" description="Low complexity" evidence="5">
    <location>
        <begin position="744"/>
        <end position="784"/>
    </location>
</feature>
<keyword evidence="7" id="KW-0675">Receptor</keyword>
<feature type="compositionally biased region" description="Low complexity" evidence="5">
    <location>
        <begin position="240"/>
        <end position="256"/>
    </location>
</feature>
<evidence type="ECO:0000259" key="6">
    <source>
        <dbReference type="PROSITE" id="PS51293"/>
    </source>
</evidence>
<reference evidence="7 8" key="1">
    <citation type="submission" date="2016-03" db="EMBL/GenBank/DDBJ databases">
        <title>Trachymyrmex septentrionalis WGS genome.</title>
        <authorList>
            <person name="Nygaard S."/>
            <person name="Hu H."/>
            <person name="Boomsma J."/>
            <person name="Zhang G."/>
        </authorList>
    </citation>
    <scope>NUCLEOTIDE SEQUENCE [LARGE SCALE GENOMIC DNA]</scope>
    <source>
        <strain evidence="7">Tsep2-gDNA-1</strain>
        <tissue evidence="7">Whole body</tissue>
    </source>
</reference>
<feature type="compositionally biased region" description="Basic and acidic residues" evidence="5">
    <location>
        <begin position="918"/>
        <end position="928"/>
    </location>
</feature>
<feature type="compositionally biased region" description="Low complexity" evidence="5">
    <location>
        <begin position="307"/>
        <end position="318"/>
    </location>
</feature>
<feature type="compositionally biased region" description="Basic residues" evidence="5">
    <location>
        <begin position="690"/>
        <end position="699"/>
    </location>
</feature>
<organism evidence="7 8">
    <name type="scientific">Trachymyrmex septentrionalis</name>
    <dbReference type="NCBI Taxonomy" id="34720"/>
    <lineage>
        <taxon>Eukaryota</taxon>
        <taxon>Metazoa</taxon>
        <taxon>Ecdysozoa</taxon>
        <taxon>Arthropoda</taxon>
        <taxon>Hexapoda</taxon>
        <taxon>Insecta</taxon>
        <taxon>Pterygota</taxon>
        <taxon>Neoptera</taxon>
        <taxon>Endopterygota</taxon>
        <taxon>Hymenoptera</taxon>
        <taxon>Apocrita</taxon>
        <taxon>Aculeata</taxon>
        <taxon>Formicoidea</taxon>
        <taxon>Formicidae</taxon>
        <taxon>Myrmicinae</taxon>
        <taxon>Trachymyrmex</taxon>
    </lineage>
</organism>
<gene>
    <name evidence="7" type="ORF">ALC56_08456</name>
</gene>
<feature type="region of interest" description="Disordered" evidence="5">
    <location>
        <begin position="798"/>
        <end position="862"/>
    </location>
</feature>
<feature type="coiled-coil region" evidence="4">
    <location>
        <begin position="383"/>
        <end position="417"/>
    </location>
</feature>
<evidence type="ECO:0000256" key="5">
    <source>
        <dbReference type="SAM" id="MobiDB-lite"/>
    </source>
</evidence>
<sequence>MKFYNHCRPTQNYVNIKSSSPVSPRTIGTGATYVQGGAAASSAAAAAAAAAATAGGPVVAAGGVTATSSSGLVGVSNVLSSATGGGGGGGGVVGVGGVNNSCTNSNSLPPFHPFAPLFPFFSLSHARACRSLSLSSLSLSLYIHINRRAMCPSPPFLRSLSTVPDMTSRCVERKEACRVLLTVVFCFQVNERLAINVSNSPLSQVGGVGGVGVVPAVEYSSMGAGSRGDRQRISLLPPVGSSVTSIPSPSAAAAASDYQQHTTTRNPPRVGLMPVQPDQYCSRTPVDMSSLQQDAPPFKKIRLGPHQQIQQLQSQPQPRCLSPADPCGGKQEQQQHVVQLQQPLRIDTREQPAVGAYTPQTEAISPTLPEPSTQEDAQYRSTKDDLLQQIGKVDREIAKRENQLNMLRKRLKELEETANKPLEVKDTEEQSQQPKHQSMAQKVYAENRRKAEEAHRLLERLGPKVELPLYNQPSDTSVYQENRTRHQTCMRARLIARLRREHAERASLHRQQSQTYAILVQEWHRKVERLEATQKRKSKETKNREFFEKVFPELRKQREDKERFNRVGARIKSEADLEEIMDGLQEQEMEDKKMRSYAVIPPLLLDAKQRRIAFQNRNGLLQPEELEALHSERKLINVWSSVEHELFKEKYLQHPKNYGVIAQSLEHKSVPDCVHHYYLTKKAENYKQLLRKSRQRTRSSRNNPNNKVNNTSSTIGPIDILTTGVTTRLQREQQQKTQENPQNSSAATTSASATSTTGTSSVSSTTVGTTTVTTTTTSSSSIASGVNVTADSVTTSTTTTMTSVPNTTATSSISTTSTTSSTKDSREASKENKENKVDLKESHLIKVEPKEESQSESTSGKDIKVIMEGKGALSSSASSLNNATNVSTIQSDFKESSKKKPGCRDTNNSGANVAASGRIKDKKKENHTPMETSDEEAPSIDVIGKFSVN</sequence>
<feature type="compositionally biased region" description="Basic and acidic residues" evidence="5">
    <location>
        <begin position="823"/>
        <end position="862"/>
    </location>
</feature>
<dbReference type="SMART" id="SM00717">
    <property type="entry name" value="SANT"/>
    <property type="match status" value="1"/>
</dbReference>
<feature type="region of interest" description="Disordered" evidence="5">
    <location>
        <begin position="240"/>
        <end position="274"/>
    </location>
</feature>
<evidence type="ECO:0000256" key="2">
    <source>
        <dbReference type="ARBA" id="ARBA00010097"/>
    </source>
</evidence>
<feature type="domain" description="SANT" evidence="6">
    <location>
        <begin position="634"/>
        <end position="685"/>
    </location>
</feature>
<keyword evidence="8" id="KW-1185">Reference proteome</keyword>